<evidence type="ECO:0000256" key="1">
    <source>
        <dbReference type="SAM" id="Phobius"/>
    </source>
</evidence>
<dbReference type="Proteomes" id="UP000675880">
    <property type="component" value="Unassembled WGS sequence"/>
</dbReference>
<comment type="caution">
    <text evidence="2">The sequence shown here is derived from an EMBL/GenBank/DDBJ whole genome shotgun (WGS) entry which is preliminary data.</text>
</comment>
<organism evidence="2 3">
    <name type="scientific">Nitrospira defluvii</name>
    <dbReference type="NCBI Taxonomy" id="330214"/>
    <lineage>
        <taxon>Bacteria</taxon>
        <taxon>Pseudomonadati</taxon>
        <taxon>Nitrospirota</taxon>
        <taxon>Nitrospiria</taxon>
        <taxon>Nitrospirales</taxon>
        <taxon>Nitrospiraceae</taxon>
        <taxon>Nitrospira</taxon>
    </lineage>
</organism>
<name>A0ABM8SAW9_9BACT</name>
<evidence type="ECO:0000313" key="2">
    <source>
        <dbReference type="EMBL" id="CAE6798705.1"/>
    </source>
</evidence>
<reference evidence="2 3" key="1">
    <citation type="submission" date="2021-02" db="EMBL/GenBank/DDBJ databases">
        <authorList>
            <person name="Han P."/>
        </authorList>
    </citation>
    <scope>NUCLEOTIDE SEQUENCE [LARGE SCALE GENOMIC DNA]</scope>
    <source>
        <strain evidence="2">Candidatus Nitrospira sp. ZN2</strain>
    </source>
</reference>
<evidence type="ECO:0008006" key="4">
    <source>
        <dbReference type="Google" id="ProtNLM"/>
    </source>
</evidence>
<gene>
    <name evidence="2" type="ORF">NSPZN2_70220</name>
</gene>
<keyword evidence="3" id="KW-1185">Reference proteome</keyword>
<feature type="transmembrane region" description="Helical" evidence="1">
    <location>
        <begin position="16"/>
        <end position="36"/>
    </location>
</feature>
<keyword evidence="1" id="KW-0812">Transmembrane</keyword>
<feature type="transmembrane region" description="Helical" evidence="1">
    <location>
        <begin position="42"/>
        <end position="60"/>
    </location>
</feature>
<accession>A0ABM8SAW9</accession>
<feature type="transmembrane region" description="Helical" evidence="1">
    <location>
        <begin position="96"/>
        <end position="119"/>
    </location>
</feature>
<keyword evidence="1" id="KW-0472">Membrane</keyword>
<keyword evidence="1" id="KW-1133">Transmembrane helix</keyword>
<feature type="transmembrane region" description="Helical" evidence="1">
    <location>
        <begin position="67"/>
        <end position="84"/>
    </location>
</feature>
<evidence type="ECO:0000313" key="3">
    <source>
        <dbReference type="Proteomes" id="UP000675880"/>
    </source>
</evidence>
<sequence>MRNPLRFFIELIQQPLWVSLWVLFLMLVNMASFAFWQEAIAQLILINFLASAMLMMGLYSRYGFTKILGLGHFPWIPLLAYVVTQIPAAEASFKRYLLVLSVSMGMSLVLDTIDVWNYFRSRARL</sequence>
<protein>
    <recommendedName>
        <fullName evidence="4">Integral membrane protein</fullName>
    </recommendedName>
</protein>
<dbReference type="EMBL" id="CAJNBJ010000020">
    <property type="protein sequence ID" value="CAE6798705.1"/>
    <property type="molecule type" value="Genomic_DNA"/>
</dbReference>
<dbReference type="RefSeq" id="WP_213044154.1">
    <property type="nucleotide sequence ID" value="NZ_CAJNBJ010000020.1"/>
</dbReference>
<proteinExistence type="predicted"/>